<keyword evidence="5" id="KW-0804">Transcription</keyword>
<dbReference type="SMART" id="SM00267">
    <property type="entry name" value="GGDEF"/>
    <property type="match status" value="1"/>
</dbReference>
<protein>
    <submittedName>
        <fullName evidence="10">Putative response regulator</fullName>
    </submittedName>
</protein>
<evidence type="ECO:0000256" key="7">
    <source>
        <dbReference type="SAM" id="MobiDB-lite"/>
    </source>
</evidence>
<sequence>MRQGRPRRPAPRPRCSGFRDGPGAFKGEVMRILVVDDSEDARDIMAVTLSSGGYEDLTFATSGQEGLDRLAQGGSGSDDAFDLVLLDVMMPGMDGIEVCARIRADARHQDLPILMVSSLSDSDSLSQAFIAGANDYVTKPIHRLELLARVRSIARLRGERDLRQAREAELLETGRGPEAGRAASALTFVDPLTGLLGWETFEALVQRAPAADAPRFGALAWQIDDLDRVRVRDGDQAARDLIKSTARVLEALPARIGDHLAHYDDGIFVAFARNCTEAELAELAARARSGVAGTGTTLSVGTVISDGRERTPRDVVADAIAAAERAAEDGGDRVVSRTALLVP</sequence>
<dbReference type="PANTHER" id="PTHR48111">
    <property type="entry name" value="REGULATOR OF RPOS"/>
    <property type="match status" value="1"/>
</dbReference>
<evidence type="ECO:0000259" key="9">
    <source>
        <dbReference type="PROSITE" id="PS50887"/>
    </source>
</evidence>
<dbReference type="InterPro" id="IPR039420">
    <property type="entry name" value="WalR-like"/>
</dbReference>
<keyword evidence="11" id="KW-1185">Reference proteome</keyword>
<keyword evidence="4" id="KW-0238">DNA-binding</keyword>
<evidence type="ECO:0000256" key="5">
    <source>
        <dbReference type="ARBA" id="ARBA00023163"/>
    </source>
</evidence>
<dbReference type="PANTHER" id="PTHR48111:SF1">
    <property type="entry name" value="TWO-COMPONENT RESPONSE REGULATOR ORR33"/>
    <property type="match status" value="1"/>
</dbReference>
<dbReference type="Gene3D" id="3.40.50.2300">
    <property type="match status" value="1"/>
</dbReference>
<comment type="caution">
    <text evidence="10">The sequence shown here is derived from an EMBL/GenBank/DDBJ whole genome shotgun (WGS) entry which is preliminary data.</text>
</comment>
<dbReference type="Gene3D" id="3.30.70.270">
    <property type="match status" value="1"/>
</dbReference>
<evidence type="ECO:0000256" key="3">
    <source>
        <dbReference type="ARBA" id="ARBA00023015"/>
    </source>
</evidence>
<dbReference type="GO" id="GO:0000156">
    <property type="term" value="F:phosphorelay response regulator activity"/>
    <property type="evidence" value="ECO:0007669"/>
    <property type="project" value="TreeGrafter"/>
</dbReference>
<dbReference type="GO" id="GO:0006355">
    <property type="term" value="P:regulation of DNA-templated transcription"/>
    <property type="evidence" value="ECO:0007669"/>
    <property type="project" value="TreeGrafter"/>
</dbReference>
<dbReference type="SUPFAM" id="SSF55073">
    <property type="entry name" value="Nucleotide cyclase"/>
    <property type="match status" value="1"/>
</dbReference>
<keyword evidence="2" id="KW-0902">Two-component regulatory system</keyword>
<feature type="domain" description="Response regulatory" evidence="8">
    <location>
        <begin position="31"/>
        <end position="154"/>
    </location>
</feature>
<dbReference type="BioCyc" id="AURANTIMONAS:SI859A1_03473-MONOMER"/>
<dbReference type="GO" id="GO:0005829">
    <property type="term" value="C:cytosol"/>
    <property type="evidence" value="ECO:0007669"/>
    <property type="project" value="TreeGrafter"/>
</dbReference>
<evidence type="ECO:0000256" key="2">
    <source>
        <dbReference type="ARBA" id="ARBA00023012"/>
    </source>
</evidence>
<gene>
    <name evidence="10" type="ORF">SI859A1_03473</name>
</gene>
<dbReference type="SMART" id="SM00448">
    <property type="entry name" value="REC"/>
    <property type="match status" value="1"/>
</dbReference>
<evidence type="ECO:0000256" key="6">
    <source>
        <dbReference type="PROSITE-ProRule" id="PRU00169"/>
    </source>
</evidence>
<dbReference type="EMBL" id="AAPJ01000007">
    <property type="protein sequence ID" value="EAS48835.1"/>
    <property type="molecule type" value="Genomic_DNA"/>
</dbReference>
<feature type="compositionally biased region" description="Basic residues" evidence="7">
    <location>
        <begin position="1"/>
        <end position="11"/>
    </location>
</feature>
<dbReference type="Pfam" id="PF00990">
    <property type="entry name" value="GGDEF"/>
    <property type="match status" value="1"/>
</dbReference>
<dbReference type="PROSITE" id="PS50110">
    <property type="entry name" value="RESPONSE_REGULATORY"/>
    <property type="match status" value="1"/>
</dbReference>
<dbReference type="InterPro" id="IPR011006">
    <property type="entry name" value="CheY-like_superfamily"/>
</dbReference>
<dbReference type="Pfam" id="PF00072">
    <property type="entry name" value="Response_reg"/>
    <property type="match status" value="1"/>
</dbReference>
<dbReference type="AlphaFoldDB" id="Q1YER0"/>
<keyword evidence="1 6" id="KW-0597">Phosphoprotein</keyword>
<dbReference type="GO" id="GO:0000976">
    <property type="term" value="F:transcription cis-regulatory region binding"/>
    <property type="evidence" value="ECO:0007669"/>
    <property type="project" value="TreeGrafter"/>
</dbReference>
<evidence type="ECO:0000313" key="10">
    <source>
        <dbReference type="EMBL" id="EAS48835.1"/>
    </source>
</evidence>
<feature type="modified residue" description="4-aspartylphosphate" evidence="6">
    <location>
        <position position="87"/>
    </location>
</feature>
<feature type="region of interest" description="Disordered" evidence="7">
    <location>
        <begin position="1"/>
        <end position="20"/>
    </location>
</feature>
<dbReference type="GO" id="GO:0032993">
    <property type="term" value="C:protein-DNA complex"/>
    <property type="evidence" value="ECO:0007669"/>
    <property type="project" value="TreeGrafter"/>
</dbReference>
<dbReference type="InterPro" id="IPR029787">
    <property type="entry name" value="Nucleotide_cyclase"/>
</dbReference>
<evidence type="ECO:0000313" key="11">
    <source>
        <dbReference type="Proteomes" id="UP000000321"/>
    </source>
</evidence>
<feature type="domain" description="GGDEF" evidence="9">
    <location>
        <begin position="214"/>
        <end position="339"/>
    </location>
</feature>
<keyword evidence="3" id="KW-0805">Transcription regulation</keyword>
<dbReference type="HOGENOM" id="CLU_000445_11_28_5"/>
<evidence type="ECO:0000256" key="1">
    <source>
        <dbReference type="ARBA" id="ARBA00022553"/>
    </source>
</evidence>
<organism evidence="10 11">
    <name type="scientific">Aurantimonas manganoxydans (strain ATCC BAA-1229 / DSM 21871 / SI85-9A1)</name>
    <dbReference type="NCBI Taxonomy" id="287752"/>
    <lineage>
        <taxon>Bacteria</taxon>
        <taxon>Pseudomonadati</taxon>
        <taxon>Pseudomonadota</taxon>
        <taxon>Alphaproteobacteria</taxon>
        <taxon>Hyphomicrobiales</taxon>
        <taxon>Aurantimonadaceae</taxon>
        <taxon>Aurantimonas</taxon>
    </lineage>
</organism>
<dbReference type="InterPro" id="IPR043128">
    <property type="entry name" value="Rev_trsase/Diguanyl_cyclase"/>
</dbReference>
<dbReference type="SUPFAM" id="SSF52172">
    <property type="entry name" value="CheY-like"/>
    <property type="match status" value="1"/>
</dbReference>
<evidence type="ECO:0000256" key="4">
    <source>
        <dbReference type="ARBA" id="ARBA00023125"/>
    </source>
</evidence>
<dbReference type="InterPro" id="IPR000160">
    <property type="entry name" value="GGDEF_dom"/>
</dbReference>
<dbReference type="InterPro" id="IPR001789">
    <property type="entry name" value="Sig_transdc_resp-reg_receiver"/>
</dbReference>
<reference evidence="10 11" key="1">
    <citation type="journal article" date="2008" name="Appl. Environ. Microbiol.">
        <title>Genomic insights into Mn(II) oxidation by the marine alphaproteobacterium Aurantimonas sp. strain SI85-9A1.</title>
        <authorList>
            <person name="Dick G.J."/>
            <person name="Podell S."/>
            <person name="Johnson H.A."/>
            <person name="Rivera-Espinoza Y."/>
            <person name="Bernier-Latmani R."/>
            <person name="McCarthy J.K."/>
            <person name="Torpey J.W."/>
            <person name="Clement B.G."/>
            <person name="Gaasterland T."/>
            <person name="Tebo B.M."/>
        </authorList>
    </citation>
    <scope>NUCLEOTIDE SEQUENCE [LARGE SCALE GENOMIC DNA]</scope>
    <source>
        <strain evidence="10 11">SI85-9A1</strain>
    </source>
</reference>
<proteinExistence type="predicted"/>
<dbReference type="PROSITE" id="PS50887">
    <property type="entry name" value="GGDEF"/>
    <property type="match status" value="1"/>
</dbReference>
<accession>Q1YER0</accession>
<name>Q1YER0_AURMS</name>
<evidence type="ECO:0000259" key="8">
    <source>
        <dbReference type="PROSITE" id="PS50110"/>
    </source>
</evidence>
<dbReference type="Proteomes" id="UP000000321">
    <property type="component" value="Unassembled WGS sequence"/>
</dbReference>